<dbReference type="eggNOG" id="ENOG50338TE">
    <property type="taxonomic scope" value="Bacteria"/>
</dbReference>
<dbReference type="AlphaFoldDB" id="A0A059KV64"/>
<evidence type="ECO:0000313" key="2">
    <source>
        <dbReference type="EMBL" id="KDD65720.1"/>
    </source>
</evidence>
<reference evidence="2 3" key="1">
    <citation type="submission" date="2013-12" db="EMBL/GenBank/DDBJ databases">
        <authorList>
            <person name="Formusa P.A."/>
            <person name="Habash M."/>
            <person name="Lee H."/>
            <person name="Trevors J.T."/>
        </authorList>
    </citation>
    <scope>NUCLEOTIDE SEQUENCE [LARGE SCALE GENOMIC DNA]</scope>
    <source>
        <strain evidence="2 3">PD30</strain>
    </source>
</reference>
<sequence>MSGTKLTPEKITSPFQLMAAWFSMLVLIVAALLGGAASISRPEWVAGYLVIFATATILIVIICVLLMLTKYRPHLQDGTDYAQWLKDTGTYSEGMIFKDVAVASSAETGATDDDVVEADECKSADVESDTHKAVGKDGCSVDVIDLPRAVEIVEALKNKGFNASIFDRSPKFNDKSTDKQESIWIGCRLTPAVVIEAMKVAISVWPHLKYLQLSDDNYNPPDFVHDQIFIGGATSTAIDRGLSAWSRREIMMLDEGMSIQDFHELVNSRGENSLRNVV</sequence>
<evidence type="ECO:0000313" key="3">
    <source>
        <dbReference type="Proteomes" id="UP000026739"/>
    </source>
</evidence>
<keyword evidence="1" id="KW-0472">Membrane</keyword>
<proteinExistence type="predicted"/>
<gene>
    <name evidence="2" type="ORF">V466_27900</name>
</gene>
<dbReference type="Proteomes" id="UP000026739">
    <property type="component" value="Unassembled WGS sequence"/>
</dbReference>
<feature type="transmembrane region" description="Helical" evidence="1">
    <location>
        <begin position="45"/>
        <end position="68"/>
    </location>
</feature>
<name>A0A059KV64_9PSED</name>
<keyword evidence="1" id="KW-1133">Transmembrane helix</keyword>
<keyword evidence="1" id="KW-0812">Transmembrane</keyword>
<evidence type="ECO:0000256" key="1">
    <source>
        <dbReference type="SAM" id="Phobius"/>
    </source>
</evidence>
<dbReference type="EMBL" id="AZQQ01000108">
    <property type="protein sequence ID" value="KDD65720.1"/>
    <property type="molecule type" value="Genomic_DNA"/>
</dbReference>
<protein>
    <submittedName>
        <fullName evidence="2">Uncharacterized protein</fullName>
    </submittedName>
</protein>
<feature type="transmembrane region" description="Helical" evidence="1">
    <location>
        <begin position="20"/>
        <end position="39"/>
    </location>
</feature>
<dbReference type="RefSeq" id="WP_050482875.1">
    <property type="nucleotide sequence ID" value="NZ_AZQQ01000108.1"/>
</dbReference>
<comment type="caution">
    <text evidence="2">The sequence shown here is derived from an EMBL/GenBank/DDBJ whole genome shotgun (WGS) entry which is preliminary data.</text>
</comment>
<accession>A0A059KV64</accession>
<organism evidence="2 3">
    <name type="scientific">Pseudomonas mandelii PD30</name>
    <dbReference type="NCBI Taxonomy" id="1419583"/>
    <lineage>
        <taxon>Bacteria</taxon>
        <taxon>Pseudomonadati</taxon>
        <taxon>Pseudomonadota</taxon>
        <taxon>Gammaproteobacteria</taxon>
        <taxon>Pseudomonadales</taxon>
        <taxon>Pseudomonadaceae</taxon>
        <taxon>Pseudomonas</taxon>
    </lineage>
</organism>